<sequence length="81" mass="9080">MPLIARPSAVFSNTTEILRAARNYAELLRKTATFRRLATGKRVYVAGQPRMRKGDSRRRQGEAAEDLASNTVLNATRMRSS</sequence>
<proteinExistence type="predicted"/>
<dbReference type="AlphaFoldDB" id="A0A1L5NR95"/>
<evidence type="ECO:0000313" key="3">
    <source>
        <dbReference type="Proteomes" id="UP000184749"/>
    </source>
</evidence>
<keyword evidence="2" id="KW-0614">Plasmid</keyword>
<name>A0A1L5NR95_9HYPH</name>
<feature type="region of interest" description="Disordered" evidence="1">
    <location>
        <begin position="50"/>
        <end position="81"/>
    </location>
</feature>
<feature type="compositionally biased region" description="Basic and acidic residues" evidence="1">
    <location>
        <begin position="52"/>
        <end position="62"/>
    </location>
</feature>
<feature type="compositionally biased region" description="Polar residues" evidence="1">
    <location>
        <begin position="68"/>
        <end position="81"/>
    </location>
</feature>
<gene>
    <name evidence="2" type="ORF">IE4872_PC00398</name>
</gene>
<accession>A0A1L5NR95</accession>
<evidence type="ECO:0000256" key="1">
    <source>
        <dbReference type="SAM" id="MobiDB-lite"/>
    </source>
</evidence>
<protein>
    <submittedName>
        <fullName evidence="2">Uncharacterized protein</fullName>
    </submittedName>
</protein>
<dbReference type="EMBL" id="CP017104">
    <property type="protein sequence ID" value="APO70415.1"/>
    <property type="molecule type" value="Genomic_DNA"/>
</dbReference>
<dbReference type="Proteomes" id="UP000184749">
    <property type="component" value="Plasmid pRgalIE4872c"/>
</dbReference>
<geneLocation type="plasmid" evidence="3">
    <name>prgalie4872c</name>
</geneLocation>
<evidence type="ECO:0000313" key="2">
    <source>
        <dbReference type="EMBL" id="APO70415.1"/>
    </source>
</evidence>
<reference evidence="2 3" key="1">
    <citation type="submission" date="2016-09" db="EMBL/GenBank/DDBJ databases">
        <title>The complete genome sequences of Rhizobium gallicum, symbiovars gallicum and phaseoli, symbionts associated to common bean (Phaseolus vulgaris).</title>
        <authorList>
            <person name="Bustos P."/>
            <person name="Santamaria R.I."/>
            <person name="Perez-Carrascal O.M."/>
            <person name="Juarez S."/>
            <person name="Lozano L."/>
            <person name="Martinez-Flores I."/>
            <person name="Martinez-Romero E."/>
            <person name="Cevallos M."/>
            <person name="Romero D."/>
            <person name="Davila G."/>
            <person name="Gonzalez V."/>
        </authorList>
    </citation>
    <scope>NUCLEOTIDE SEQUENCE [LARGE SCALE GENOMIC DNA]</scope>
    <source>
        <strain evidence="2 3">IE4872</strain>
        <plasmid evidence="3">prgalie4872c</plasmid>
    </source>
</reference>
<organism evidence="2 3">
    <name type="scientific">Rhizobium gallicum</name>
    <dbReference type="NCBI Taxonomy" id="56730"/>
    <lineage>
        <taxon>Bacteria</taxon>
        <taxon>Pseudomonadati</taxon>
        <taxon>Pseudomonadota</taxon>
        <taxon>Alphaproteobacteria</taxon>
        <taxon>Hyphomicrobiales</taxon>
        <taxon>Rhizobiaceae</taxon>
        <taxon>Rhizobium/Agrobacterium group</taxon>
        <taxon>Rhizobium</taxon>
    </lineage>
</organism>